<organism evidence="1 2">
    <name type="scientific">Rhabditophanes sp. KR3021</name>
    <dbReference type="NCBI Taxonomy" id="114890"/>
    <lineage>
        <taxon>Eukaryota</taxon>
        <taxon>Metazoa</taxon>
        <taxon>Ecdysozoa</taxon>
        <taxon>Nematoda</taxon>
        <taxon>Chromadorea</taxon>
        <taxon>Rhabditida</taxon>
        <taxon>Tylenchina</taxon>
        <taxon>Panagrolaimomorpha</taxon>
        <taxon>Strongyloidoidea</taxon>
        <taxon>Alloionematidae</taxon>
        <taxon>Rhabditophanes</taxon>
    </lineage>
</organism>
<evidence type="ECO:0000313" key="1">
    <source>
        <dbReference type="Proteomes" id="UP000095286"/>
    </source>
</evidence>
<proteinExistence type="predicted"/>
<reference evidence="2" key="1">
    <citation type="submission" date="2016-11" db="UniProtKB">
        <authorList>
            <consortium name="WormBaseParasite"/>
        </authorList>
    </citation>
    <scope>IDENTIFICATION</scope>
    <source>
        <strain evidence="2">KR3021</strain>
    </source>
</reference>
<evidence type="ECO:0000313" key="2">
    <source>
        <dbReference type="WBParaSite" id="RSKR_0000579900.1"/>
    </source>
</evidence>
<sequence>MVCGPMLSGACAVLNFWAIIFLAIVGGLFQNQSVGLLEDLPAVGDSRTDSWEVTQKNIEDGYAQNAKNCWIACGISVAVFILTAGRFYMVLRK</sequence>
<dbReference type="WBParaSite" id="RSKR_0000579900.1">
    <property type="protein sequence ID" value="RSKR_0000579900.1"/>
    <property type="gene ID" value="RSKR_0000579900"/>
</dbReference>
<protein>
    <submittedName>
        <fullName evidence="2">DUF4149 domain-containing protein</fullName>
    </submittedName>
</protein>
<dbReference type="Proteomes" id="UP000095286">
    <property type="component" value="Unplaced"/>
</dbReference>
<accession>A0AC35TZJ9</accession>
<name>A0AC35TZJ9_9BILA</name>